<evidence type="ECO:0000313" key="2">
    <source>
        <dbReference type="EMBL" id="MFC6724471.1"/>
    </source>
</evidence>
<proteinExistence type="predicted"/>
<dbReference type="InterPro" id="IPR037401">
    <property type="entry name" value="SnoaL-like"/>
</dbReference>
<reference evidence="2 3" key="1">
    <citation type="journal article" date="2019" name="Int. J. Syst. Evol. Microbiol.">
        <title>The Global Catalogue of Microorganisms (GCM) 10K type strain sequencing project: providing services to taxonomists for standard genome sequencing and annotation.</title>
        <authorList>
            <consortium name="The Broad Institute Genomics Platform"/>
            <consortium name="The Broad Institute Genome Sequencing Center for Infectious Disease"/>
            <person name="Wu L."/>
            <person name="Ma J."/>
        </authorList>
    </citation>
    <scope>NUCLEOTIDE SEQUENCE [LARGE SCALE GENOMIC DNA]</scope>
    <source>
        <strain evidence="2 3">NBRC 111368</strain>
    </source>
</reference>
<organism evidence="2 3">
    <name type="scientific">Halobium palmae</name>
    <dbReference type="NCBI Taxonomy" id="1776492"/>
    <lineage>
        <taxon>Archaea</taxon>
        <taxon>Methanobacteriati</taxon>
        <taxon>Methanobacteriota</taxon>
        <taxon>Stenosarchaea group</taxon>
        <taxon>Halobacteria</taxon>
        <taxon>Halobacteriales</taxon>
        <taxon>Haloferacaceae</taxon>
        <taxon>Halobium</taxon>
    </lineage>
</organism>
<accession>A0ABD5RYV4</accession>
<dbReference type="EMBL" id="JBHSWU010000190">
    <property type="protein sequence ID" value="MFC6724471.1"/>
    <property type="molecule type" value="Genomic_DNA"/>
</dbReference>
<evidence type="ECO:0000313" key="3">
    <source>
        <dbReference type="Proteomes" id="UP001596328"/>
    </source>
</evidence>
<dbReference type="Pfam" id="PF12680">
    <property type="entry name" value="SnoaL_2"/>
    <property type="match status" value="1"/>
</dbReference>
<dbReference type="SUPFAM" id="SSF54427">
    <property type="entry name" value="NTF2-like"/>
    <property type="match status" value="1"/>
</dbReference>
<dbReference type="InterPro" id="IPR032710">
    <property type="entry name" value="NTF2-like_dom_sf"/>
</dbReference>
<dbReference type="PANTHER" id="PTHR41252">
    <property type="entry name" value="BLR2505 PROTEIN"/>
    <property type="match status" value="1"/>
</dbReference>
<keyword evidence="3" id="KW-1185">Reference proteome</keyword>
<dbReference type="PANTHER" id="PTHR41252:SF1">
    <property type="entry name" value="BLR2505 PROTEIN"/>
    <property type="match status" value="1"/>
</dbReference>
<feature type="domain" description="SnoaL-like" evidence="1">
    <location>
        <begin position="13"/>
        <end position="120"/>
    </location>
</feature>
<protein>
    <submittedName>
        <fullName evidence="2">Nuclear transport factor 2 family protein</fullName>
    </submittedName>
</protein>
<sequence>MPGESERTNTESVQELYDSFAKGDFEAIRDIMDPDVVLHEPKGIVGGGTHHGVEEIVENVFSRVGTEWEDVSVVPERYVADSNTVVALHTWSGTSTKTGKSVEYPNAHVFDFEDGKIVQWRSYADTALFNAALEA</sequence>
<comment type="caution">
    <text evidence="2">The sequence shown here is derived from an EMBL/GenBank/DDBJ whole genome shotgun (WGS) entry which is preliminary data.</text>
</comment>
<name>A0ABD5RYV4_9EURY</name>
<dbReference type="Gene3D" id="3.10.450.50">
    <property type="match status" value="1"/>
</dbReference>
<gene>
    <name evidence="2" type="ORF">ACFQE1_08805</name>
</gene>
<dbReference type="Proteomes" id="UP001596328">
    <property type="component" value="Unassembled WGS sequence"/>
</dbReference>
<dbReference type="AlphaFoldDB" id="A0ABD5RYV4"/>
<evidence type="ECO:0000259" key="1">
    <source>
        <dbReference type="Pfam" id="PF12680"/>
    </source>
</evidence>